<name>A0A9X1MM62_9BACT</name>
<evidence type="ECO:0000313" key="2">
    <source>
        <dbReference type="Proteomes" id="UP001139103"/>
    </source>
</evidence>
<accession>A0A9X1MM62</accession>
<sequence>MSQQTAAITSETVDAIADQFAQTDLGPLAFDAVRSQFPSVRITHCFDDDIFSGKPVARRPKFAIYLVGGDEHCLSLTNDFDIAIGVVIAELLDDK</sequence>
<organism evidence="1 2">
    <name type="scientific">Blastopirellula sediminis</name>
    <dbReference type="NCBI Taxonomy" id="2894196"/>
    <lineage>
        <taxon>Bacteria</taxon>
        <taxon>Pseudomonadati</taxon>
        <taxon>Planctomycetota</taxon>
        <taxon>Planctomycetia</taxon>
        <taxon>Pirellulales</taxon>
        <taxon>Pirellulaceae</taxon>
        <taxon>Blastopirellula</taxon>
    </lineage>
</organism>
<gene>
    <name evidence="1" type="ORF">LOC68_10380</name>
</gene>
<dbReference type="Proteomes" id="UP001139103">
    <property type="component" value="Unassembled WGS sequence"/>
</dbReference>
<dbReference type="RefSeq" id="WP_230218281.1">
    <property type="nucleotide sequence ID" value="NZ_JAJKFT010000004.1"/>
</dbReference>
<reference evidence="1" key="1">
    <citation type="submission" date="2021-11" db="EMBL/GenBank/DDBJ databases">
        <title>Genome sequence.</title>
        <authorList>
            <person name="Sun Q."/>
        </authorList>
    </citation>
    <scope>NUCLEOTIDE SEQUENCE</scope>
    <source>
        <strain evidence="1">JC732</strain>
    </source>
</reference>
<evidence type="ECO:0000313" key="1">
    <source>
        <dbReference type="EMBL" id="MCC9628805.1"/>
    </source>
</evidence>
<dbReference type="AlphaFoldDB" id="A0A9X1MM62"/>
<comment type="caution">
    <text evidence="1">The sequence shown here is derived from an EMBL/GenBank/DDBJ whole genome shotgun (WGS) entry which is preliminary data.</text>
</comment>
<keyword evidence="2" id="KW-1185">Reference proteome</keyword>
<protein>
    <submittedName>
        <fullName evidence="1">Uncharacterized protein</fullName>
    </submittedName>
</protein>
<proteinExistence type="predicted"/>
<dbReference type="EMBL" id="JAJKFT010000004">
    <property type="protein sequence ID" value="MCC9628805.1"/>
    <property type="molecule type" value="Genomic_DNA"/>
</dbReference>